<dbReference type="GO" id="GO:0008308">
    <property type="term" value="F:voltage-gated monoatomic anion channel activity"/>
    <property type="evidence" value="ECO:0007669"/>
    <property type="project" value="InterPro"/>
</dbReference>
<accession>A0A9W7L5R2</accession>
<dbReference type="InterPro" id="IPR001925">
    <property type="entry name" value="Porin_Euk"/>
</dbReference>
<evidence type="ECO:0000313" key="1">
    <source>
        <dbReference type="EMBL" id="GMI31502.1"/>
    </source>
</evidence>
<dbReference type="AlphaFoldDB" id="A0A9W7L5R2"/>
<dbReference type="PANTHER" id="PTHR11743">
    <property type="entry name" value="VOLTAGE-DEPENDENT ANION-SELECTIVE CHANNEL"/>
    <property type="match status" value="1"/>
</dbReference>
<name>A0A9W7L5R2_9STRA</name>
<keyword evidence="2" id="KW-1185">Reference proteome</keyword>
<gene>
    <name evidence="1" type="ORF">TrCOL_g5787</name>
</gene>
<dbReference type="InterPro" id="IPR023614">
    <property type="entry name" value="Porin_dom_sf"/>
</dbReference>
<evidence type="ECO:0000313" key="2">
    <source>
        <dbReference type="Proteomes" id="UP001165065"/>
    </source>
</evidence>
<dbReference type="Proteomes" id="UP001165065">
    <property type="component" value="Unassembled WGS sequence"/>
</dbReference>
<dbReference type="Gene3D" id="2.40.160.10">
    <property type="entry name" value="Porin"/>
    <property type="match status" value="1"/>
</dbReference>
<dbReference type="Pfam" id="PF01459">
    <property type="entry name" value="Porin_3"/>
    <property type="match status" value="1"/>
</dbReference>
<dbReference type="OrthoDB" id="7827681at2759"/>
<organism evidence="1 2">
    <name type="scientific">Triparma columacea</name>
    <dbReference type="NCBI Taxonomy" id="722753"/>
    <lineage>
        <taxon>Eukaryota</taxon>
        <taxon>Sar</taxon>
        <taxon>Stramenopiles</taxon>
        <taxon>Ochrophyta</taxon>
        <taxon>Bolidophyceae</taxon>
        <taxon>Parmales</taxon>
        <taxon>Triparmaceae</taxon>
        <taxon>Triparma</taxon>
    </lineage>
</organism>
<dbReference type="PANTHER" id="PTHR11743:SF70">
    <property type="entry name" value="GH26960P-RELATED"/>
    <property type="match status" value="1"/>
</dbReference>
<comment type="caution">
    <text evidence="1">The sequence shown here is derived from an EMBL/GenBank/DDBJ whole genome shotgun (WGS) entry which is preliminary data.</text>
</comment>
<reference evidence="2" key="1">
    <citation type="journal article" date="2023" name="Commun. Biol.">
        <title>Genome analysis of Parmales, the sister group of diatoms, reveals the evolutionary specialization of diatoms from phago-mixotrophs to photoautotrophs.</title>
        <authorList>
            <person name="Ban H."/>
            <person name="Sato S."/>
            <person name="Yoshikawa S."/>
            <person name="Yamada K."/>
            <person name="Nakamura Y."/>
            <person name="Ichinomiya M."/>
            <person name="Sato N."/>
            <person name="Blanc-Mathieu R."/>
            <person name="Endo H."/>
            <person name="Kuwata A."/>
            <person name="Ogata H."/>
        </authorList>
    </citation>
    <scope>NUCLEOTIDE SEQUENCE [LARGE SCALE GENOMIC DNA]</scope>
</reference>
<protein>
    <submittedName>
        <fullName evidence="1">Uncharacterized protein</fullName>
    </submittedName>
</protein>
<sequence>MPLFSKISAPSDDFFGDDYTKKVTCKIKTKAGPVGVTSETERKTKGSTSLLSKLSFKWAAGSGFSIDKLQMKPDGSHVMETSLTGVAPGLKFTFKGDDAQNGDLGVEYTKGAIGMTAEMDIIELKQVAASLAASKGDLAFGGSATYKIAGGSLDKYSVGASYSSGPLFASVMSDKLSSVDLGLKYKVNSDLVVGTSSTHSASAPLGAMTAGASFNAPFGIVKGKATSDGVLSAVLVKEVAKKVTITPAVQVKASDFANATWGLGVTMG</sequence>
<dbReference type="GO" id="GO:0005741">
    <property type="term" value="C:mitochondrial outer membrane"/>
    <property type="evidence" value="ECO:0007669"/>
    <property type="project" value="InterPro"/>
</dbReference>
<dbReference type="EMBL" id="BRYA01000744">
    <property type="protein sequence ID" value="GMI31502.1"/>
    <property type="molecule type" value="Genomic_DNA"/>
</dbReference>
<proteinExistence type="predicted"/>
<dbReference type="InterPro" id="IPR027246">
    <property type="entry name" value="Porin_Euk/Tom40"/>
</dbReference>